<dbReference type="Proteomes" id="UP000244904">
    <property type="component" value="Unassembled WGS sequence"/>
</dbReference>
<keyword evidence="2 6" id="KW-0378">Hydrolase</keyword>
<dbReference type="OrthoDB" id="651281at2"/>
<dbReference type="SUPFAM" id="SSF56300">
    <property type="entry name" value="Metallo-dependent phosphatases"/>
    <property type="match status" value="1"/>
</dbReference>
<dbReference type="GO" id="GO:0046872">
    <property type="term" value="F:metal ion binding"/>
    <property type="evidence" value="ECO:0007669"/>
    <property type="project" value="UniProtKB-KW"/>
</dbReference>
<evidence type="ECO:0000256" key="4">
    <source>
        <dbReference type="ARBA" id="ARBA00025742"/>
    </source>
</evidence>
<dbReference type="InterPro" id="IPR004843">
    <property type="entry name" value="Calcineurin-like_PHP"/>
</dbReference>
<dbReference type="InterPro" id="IPR050884">
    <property type="entry name" value="CNP_phosphodiesterase-III"/>
</dbReference>
<dbReference type="RefSeq" id="WP_108885114.1">
    <property type="nucleotide sequence ID" value="NZ_OMOJ01000001.1"/>
</dbReference>
<dbReference type="PANTHER" id="PTHR42988:SF2">
    <property type="entry name" value="CYCLIC NUCLEOTIDE PHOSPHODIESTERASE CBUA0032-RELATED"/>
    <property type="match status" value="1"/>
</dbReference>
<dbReference type="GO" id="GO:0004115">
    <property type="term" value="F:3',5'-cyclic-AMP phosphodiesterase activity"/>
    <property type="evidence" value="ECO:0007669"/>
    <property type="project" value="UniProtKB-EC"/>
</dbReference>
<protein>
    <submittedName>
        <fullName evidence="6">3',5'-cyclic adenosine monophosphate phosphodiesterase CpdA</fullName>
        <ecNumber evidence="6">3.1.4.53</ecNumber>
    </submittedName>
</protein>
<dbReference type="InterPro" id="IPR029052">
    <property type="entry name" value="Metallo-depent_PP-like"/>
</dbReference>
<keyword evidence="7" id="KW-1185">Reference proteome</keyword>
<evidence type="ECO:0000313" key="6">
    <source>
        <dbReference type="EMBL" id="SPF78477.1"/>
    </source>
</evidence>
<dbReference type="EMBL" id="OMOJ01000001">
    <property type="protein sequence ID" value="SPF78477.1"/>
    <property type="molecule type" value="Genomic_DNA"/>
</dbReference>
<organism evidence="6 7">
    <name type="scientific">Pseudoprimorskyibacter insulae</name>
    <dbReference type="NCBI Taxonomy" id="1695997"/>
    <lineage>
        <taxon>Bacteria</taxon>
        <taxon>Pseudomonadati</taxon>
        <taxon>Pseudomonadota</taxon>
        <taxon>Alphaproteobacteria</taxon>
        <taxon>Rhodobacterales</taxon>
        <taxon>Paracoccaceae</taxon>
        <taxon>Pseudoprimorskyibacter</taxon>
    </lineage>
</organism>
<comment type="similarity">
    <text evidence="4">Belongs to the cyclic nucleotide phosphodiesterase class-III family.</text>
</comment>
<feature type="domain" description="Calcineurin-like phosphoesterase" evidence="5">
    <location>
        <begin position="3"/>
        <end position="189"/>
    </location>
</feature>
<proteinExistence type="inferred from homology"/>
<evidence type="ECO:0000256" key="3">
    <source>
        <dbReference type="ARBA" id="ARBA00023004"/>
    </source>
</evidence>
<sequence length="266" mass="29395">MTRIVHISDLHFGRDRPELHEPLLSHINGLKADLVVVSGDLTQRARTRQFRQARRFLDRIEAPLLCVPGNHDIPFFNPLMRLLHPFLPFKRHISPATEQVVQVASGPVVGVNTVDPKAWQRGALRSSSLARLARAFERPDGQGLAIAVMHHPPEQGEGAQKTPMLGAASALMQLRDCGTDIILCGHMHVWRVSPVRTAGGVLLVQAGTGLSSRLRGHPNDLNLLILSGQAVQIERHAAEGKQTEFRCISRSAFYKPAGMWRSRKGI</sequence>
<evidence type="ECO:0000259" key="5">
    <source>
        <dbReference type="Pfam" id="PF00149"/>
    </source>
</evidence>
<keyword evidence="3" id="KW-0408">Iron</keyword>
<dbReference type="PANTHER" id="PTHR42988">
    <property type="entry name" value="PHOSPHOHYDROLASE"/>
    <property type="match status" value="1"/>
</dbReference>
<dbReference type="AlphaFoldDB" id="A0A2R8ARG4"/>
<evidence type="ECO:0000313" key="7">
    <source>
        <dbReference type="Proteomes" id="UP000244904"/>
    </source>
</evidence>
<dbReference type="Pfam" id="PF00149">
    <property type="entry name" value="Metallophos"/>
    <property type="match status" value="1"/>
</dbReference>
<name>A0A2R8ARG4_9RHOB</name>
<dbReference type="CDD" id="cd07400">
    <property type="entry name" value="MPP_1"/>
    <property type="match status" value="1"/>
</dbReference>
<keyword evidence="1" id="KW-0479">Metal-binding</keyword>
<reference evidence="7" key="1">
    <citation type="submission" date="2018-03" db="EMBL/GenBank/DDBJ databases">
        <authorList>
            <person name="Rodrigo-Torres L."/>
            <person name="Arahal R. D."/>
            <person name="Lucena T."/>
        </authorList>
    </citation>
    <scope>NUCLEOTIDE SEQUENCE [LARGE SCALE GENOMIC DNA]</scope>
    <source>
        <strain evidence="7">CECT 8871</strain>
    </source>
</reference>
<accession>A0A2R8ARG4</accession>
<evidence type="ECO:0000256" key="1">
    <source>
        <dbReference type="ARBA" id="ARBA00022723"/>
    </source>
</evidence>
<evidence type="ECO:0000256" key="2">
    <source>
        <dbReference type="ARBA" id="ARBA00022801"/>
    </source>
</evidence>
<gene>
    <name evidence="6" type="primary">cpdA_1</name>
    <name evidence="6" type="ORF">PRI8871_01080</name>
</gene>
<dbReference type="EC" id="3.1.4.53" evidence="6"/>
<dbReference type="Gene3D" id="3.60.21.10">
    <property type="match status" value="1"/>
</dbReference>